<evidence type="ECO:0008006" key="2">
    <source>
        <dbReference type="Google" id="ProtNLM"/>
    </source>
</evidence>
<organism evidence="1">
    <name type="scientific">hydrothermal vent metagenome</name>
    <dbReference type="NCBI Taxonomy" id="652676"/>
    <lineage>
        <taxon>unclassified sequences</taxon>
        <taxon>metagenomes</taxon>
        <taxon>ecological metagenomes</taxon>
    </lineage>
</organism>
<evidence type="ECO:0000313" key="1">
    <source>
        <dbReference type="EMBL" id="SFV63943.1"/>
    </source>
</evidence>
<name>A0A1W1CE15_9ZZZZ</name>
<dbReference type="EMBL" id="FPHJ01000041">
    <property type="protein sequence ID" value="SFV63943.1"/>
    <property type="molecule type" value="Genomic_DNA"/>
</dbReference>
<reference evidence="1" key="1">
    <citation type="submission" date="2016-10" db="EMBL/GenBank/DDBJ databases">
        <authorList>
            <person name="de Groot N.N."/>
        </authorList>
    </citation>
    <scope>NUCLEOTIDE SEQUENCE</scope>
</reference>
<gene>
    <name evidence="1" type="ORF">MNB_SUP05-5-959</name>
</gene>
<protein>
    <recommendedName>
        <fullName evidence="2">Lipoprotein</fullName>
    </recommendedName>
</protein>
<sequence>MHKIILITVISLFFLGCSESATQSYRPVDQKKAWNIYGKYNGFTGNVQIFINGYKAIDEGMDFFSSHKDLNGFYNDRKIQASCSESIYTLSPSVECIIFVDNERAATLIL</sequence>
<dbReference type="PROSITE" id="PS51257">
    <property type="entry name" value="PROKAR_LIPOPROTEIN"/>
    <property type="match status" value="1"/>
</dbReference>
<dbReference type="AlphaFoldDB" id="A0A1W1CE15"/>
<proteinExistence type="predicted"/>
<accession>A0A1W1CE15</accession>